<evidence type="ECO:0000256" key="5">
    <source>
        <dbReference type="ARBA" id="ARBA00023049"/>
    </source>
</evidence>
<dbReference type="GO" id="GO:0004222">
    <property type="term" value="F:metalloendopeptidase activity"/>
    <property type="evidence" value="ECO:0007669"/>
    <property type="project" value="InterPro"/>
</dbReference>
<reference evidence="9 10" key="1">
    <citation type="submission" date="2019-07" db="EMBL/GenBank/DDBJ databases">
        <authorList>
            <person name="Park Y.J."/>
            <person name="Jeong S.E."/>
            <person name="Jung H.S."/>
        </authorList>
    </citation>
    <scope>NUCLEOTIDE SEQUENCE [LARGE SCALE GENOMIC DNA]</scope>
    <source>
        <strain evidence="10">P16(2019)</strain>
    </source>
</reference>
<dbReference type="OrthoDB" id="9769691at2"/>
<evidence type="ECO:0000313" key="10">
    <source>
        <dbReference type="Proteomes" id="UP000318521"/>
    </source>
</evidence>
<evidence type="ECO:0000256" key="1">
    <source>
        <dbReference type="ARBA" id="ARBA00022670"/>
    </source>
</evidence>
<dbReference type="CDD" id="cd09607">
    <property type="entry name" value="M3B_PepF"/>
    <property type="match status" value="1"/>
</dbReference>
<evidence type="ECO:0000256" key="3">
    <source>
        <dbReference type="ARBA" id="ARBA00022801"/>
    </source>
</evidence>
<dbReference type="InterPro" id="IPR042088">
    <property type="entry name" value="OligoPept_F_C"/>
</dbReference>
<dbReference type="Proteomes" id="UP000318521">
    <property type="component" value="Unassembled WGS sequence"/>
</dbReference>
<evidence type="ECO:0000259" key="8">
    <source>
        <dbReference type="Pfam" id="PF08439"/>
    </source>
</evidence>
<dbReference type="RefSeq" id="WP_143850124.1">
    <property type="nucleotide sequence ID" value="NZ_VLXZ01000013.1"/>
</dbReference>
<sequence length="592" mass="67122">MHFPENWDLETFFAGGSESSEFLDFLVKTKNQLKQLDQQLEGELTLAQLTEGLVHVQQIGLRQQHAGGFVSCLTAQNVKDKQALLLQGQLLEIGAKLQTLSDKLEQELASLSDSDFAKLTEQSELDGVTFNLQEKRQQAIEKLSPAEEKLAAGLAIDGYHAWGNFYNQAVGRMEIPFEEDGEVKSLSAGQLQNRMNSSDRSVRESAFKVNEEAWQKEADVFSQTINHLAGFRLKLYEARGWDNVLKEPLAYNRMEEKTLNAMWDTITANKPAFYQFMEKKAELLGIEKLSFHDVNAPLPLENDKKISYQEACDLIIKHFRAFSPKLAEFTEGALRDGWIEAEDRAGKRPGGFCTSFPLKKQSRIFMTYDGTMANVATLAHELGHAYHSHCLTEKQPFARKYAMNVAETASTFAEAIVSDALVEEAESKELKLSLLENKISRALAFFMNIHARFLFETRFYEARKQKSLSVEELNALMEEAQREAFGNQLTEYSPSFWASKLHFHITHVPFYNFPYTFGYLFSQGIYKQALEAGGSFEDSYIALLEDTASMTVEDLAKKHLDADLTDASFWQQAIDVVLADIEEFNRLADELK</sequence>
<dbReference type="GO" id="GO:0006508">
    <property type="term" value="P:proteolysis"/>
    <property type="evidence" value="ECO:0007669"/>
    <property type="project" value="UniProtKB-KW"/>
</dbReference>
<dbReference type="PANTHER" id="PTHR34217:SF1">
    <property type="entry name" value="CARBOXYPEPTIDASE 1"/>
    <property type="match status" value="1"/>
</dbReference>
<keyword evidence="3 6" id="KW-0378">Hydrolase</keyword>
<evidence type="ECO:0000259" key="7">
    <source>
        <dbReference type="Pfam" id="PF01432"/>
    </source>
</evidence>
<name>A0A553ZUU4_9BACI</name>
<dbReference type="PANTHER" id="PTHR34217">
    <property type="entry name" value="METAL-DEPENDENT CARBOXYPEPTIDASE"/>
    <property type="match status" value="1"/>
</dbReference>
<dbReference type="InterPro" id="IPR001333">
    <property type="entry name" value="Peptidase_M32_Taq"/>
</dbReference>
<dbReference type="GO" id="GO:0046872">
    <property type="term" value="F:metal ion binding"/>
    <property type="evidence" value="ECO:0007669"/>
    <property type="project" value="UniProtKB-UniRule"/>
</dbReference>
<dbReference type="InterPro" id="IPR011977">
    <property type="entry name" value="Pept_M3B_clade3"/>
</dbReference>
<dbReference type="InterPro" id="IPR013647">
    <property type="entry name" value="OligopepF_N_dom"/>
</dbReference>
<evidence type="ECO:0000256" key="4">
    <source>
        <dbReference type="ARBA" id="ARBA00022833"/>
    </source>
</evidence>
<proteinExistence type="inferred from homology"/>
<dbReference type="AlphaFoldDB" id="A0A553ZUU4"/>
<comment type="cofactor">
    <cofactor evidence="6">
        <name>Zn(2+)</name>
        <dbReference type="ChEBI" id="CHEBI:29105"/>
    </cofactor>
    <text evidence="6">Binds 1 zinc ion.</text>
</comment>
<keyword evidence="1 6" id="KW-0645">Protease</keyword>
<comment type="caution">
    <text evidence="9">The sequence shown here is derived from an EMBL/GenBank/DDBJ whole genome shotgun (WGS) entry which is preliminary data.</text>
</comment>
<keyword evidence="2 6" id="KW-0479">Metal-binding</keyword>
<dbReference type="NCBIfam" id="TIGR02290">
    <property type="entry name" value="M3_fam_3"/>
    <property type="match status" value="1"/>
</dbReference>
<dbReference type="Gene3D" id="1.10.1370.20">
    <property type="entry name" value="Oligoendopeptidase f, C-terminal domain"/>
    <property type="match status" value="1"/>
</dbReference>
<dbReference type="InterPro" id="IPR001567">
    <property type="entry name" value="Pept_M3A_M3B_dom"/>
</dbReference>
<dbReference type="EMBL" id="VLXZ01000013">
    <property type="protein sequence ID" value="TSB45229.1"/>
    <property type="molecule type" value="Genomic_DNA"/>
</dbReference>
<feature type="domain" description="Peptidase M3A/M3B catalytic" evidence="7">
    <location>
        <begin position="195"/>
        <end position="572"/>
    </location>
</feature>
<dbReference type="InterPro" id="IPR034006">
    <property type="entry name" value="M3B_PepF_2"/>
</dbReference>
<gene>
    <name evidence="9" type="ORF">FN960_17340</name>
</gene>
<keyword evidence="5 6" id="KW-0482">Metalloprotease</keyword>
<dbReference type="Gene3D" id="1.20.140.70">
    <property type="entry name" value="Oligopeptidase f, N-terminal domain"/>
    <property type="match status" value="1"/>
</dbReference>
<keyword evidence="10" id="KW-1185">Reference proteome</keyword>
<dbReference type="Pfam" id="PF01432">
    <property type="entry name" value="Peptidase_M3"/>
    <property type="match status" value="1"/>
</dbReference>
<dbReference type="GO" id="GO:0004181">
    <property type="term" value="F:metallocarboxypeptidase activity"/>
    <property type="evidence" value="ECO:0007669"/>
    <property type="project" value="InterPro"/>
</dbReference>
<dbReference type="Pfam" id="PF08439">
    <property type="entry name" value="Peptidase_M3_N"/>
    <property type="match status" value="1"/>
</dbReference>
<comment type="similarity">
    <text evidence="6">Belongs to the peptidase M3 family.</text>
</comment>
<feature type="domain" description="Oligopeptidase F N-terminal" evidence="8">
    <location>
        <begin position="107"/>
        <end position="174"/>
    </location>
</feature>
<evidence type="ECO:0000256" key="6">
    <source>
        <dbReference type="RuleBase" id="RU003435"/>
    </source>
</evidence>
<evidence type="ECO:0000256" key="2">
    <source>
        <dbReference type="ARBA" id="ARBA00022723"/>
    </source>
</evidence>
<keyword evidence="4 6" id="KW-0862">Zinc</keyword>
<protein>
    <submittedName>
        <fullName evidence="9">M3 family oligoendopeptidase</fullName>
    </submittedName>
</protein>
<evidence type="ECO:0000313" key="9">
    <source>
        <dbReference type="EMBL" id="TSB45229.1"/>
    </source>
</evidence>
<dbReference type="SUPFAM" id="SSF55486">
    <property type="entry name" value="Metalloproteases ('zincins'), catalytic domain"/>
    <property type="match status" value="1"/>
</dbReference>
<accession>A0A553ZUU4</accession>
<organism evidence="9 10">
    <name type="scientific">Alkalicoccobacillus porphyridii</name>
    <dbReference type="NCBI Taxonomy" id="2597270"/>
    <lineage>
        <taxon>Bacteria</taxon>
        <taxon>Bacillati</taxon>
        <taxon>Bacillota</taxon>
        <taxon>Bacilli</taxon>
        <taxon>Bacillales</taxon>
        <taxon>Bacillaceae</taxon>
        <taxon>Alkalicoccobacillus</taxon>
    </lineage>
</organism>